<feature type="domain" description="HNH" evidence="1">
    <location>
        <begin position="46"/>
        <end position="93"/>
    </location>
</feature>
<proteinExistence type="predicted"/>
<dbReference type="AlphaFoldDB" id="A0A841BFG6"/>
<evidence type="ECO:0000259" key="1">
    <source>
        <dbReference type="Pfam" id="PF01844"/>
    </source>
</evidence>
<comment type="caution">
    <text evidence="2">The sequence shown here is derived from an EMBL/GenBank/DDBJ whole genome shotgun (WGS) entry which is preliminary data.</text>
</comment>
<dbReference type="EMBL" id="JACHMX010000001">
    <property type="protein sequence ID" value="MBB5857641.1"/>
    <property type="molecule type" value="Genomic_DNA"/>
</dbReference>
<dbReference type="RefSeq" id="WP_184903926.1">
    <property type="nucleotide sequence ID" value="NZ_JACHMX010000001.1"/>
</dbReference>
<dbReference type="Gene3D" id="1.10.30.50">
    <property type="match status" value="1"/>
</dbReference>
<gene>
    <name evidence="2" type="ORF">HDA45_007728</name>
</gene>
<dbReference type="GO" id="GO:0004519">
    <property type="term" value="F:endonuclease activity"/>
    <property type="evidence" value="ECO:0007669"/>
    <property type="project" value="InterPro"/>
</dbReference>
<organism evidence="2 3">
    <name type="scientific">Amycolatopsis umgeniensis</name>
    <dbReference type="NCBI Taxonomy" id="336628"/>
    <lineage>
        <taxon>Bacteria</taxon>
        <taxon>Bacillati</taxon>
        <taxon>Actinomycetota</taxon>
        <taxon>Actinomycetes</taxon>
        <taxon>Pseudonocardiales</taxon>
        <taxon>Pseudonocardiaceae</taxon>
        <taxon>Amycolatopsis</taxon>
    </lineage>
</organism>
<name>A0A841BFG6_9PSEU</name>
<dbReference type="GO" id="GO:0008270">
    <property type="term" value="F:zinc ion binding"/>
    <property type="evidence" value="ECO:0007669"/>
    <property type="project" value="InterPro"/>
</dbReference>
<dbReference type="GO" id="GO:0003676">
    <property type="term" value="F:nucleic acid binding"/>
    <property type="evidence" value="ECO:0007669"/>
    <property type="project" value="InterPro"/>
</dbReference>
<dbReference type="InterPro" id="IPR002711">
    <property type="entry name" value="HNH"/>
</dbReference>
<keyword evidence="3" id="KW-1185">Reference proteome</keyword>
<reference evidence="2 3" key="1">
    <citation type="submission" date="2020-08" db="EMBL/GenBank/DDBJ databases">
        <title>Sequencing the genomes of 1000 actinobacteria strains.</title>
        <authorList>
            <person name="Klenk H.-P."/>
        </authorList>
    </citation>
    <scope>NUCLEOTIDE SEQUENCE [LARGE SCALE GENOMIC DNA]</scope>
    <source>
        <strain evidence="2 3">DSM 45272</strain>
    </source>
</reference>
<dbReference type="CDD" id="cd00085">
    <property type="entry name" value="HNHc"/>
    <property type="match status" value="1"/>
</dbReference>
<sequence>MPVYLNENQESLTVRYISSLSTGKPTTPWRHASIRDPLNAETANRCAYCDSFVKAVAFEHVEHINPKGKFPELVVEWSNLTIACPKCNEYKGDYHSEQAPLLNPYVDDPCEHLMFAGPLIFSRPADDRGQVTVVKLKLSRMELVESRSRRLTHIQSLVENWARANTDEIKATLRDFVIDDFQSGEYRETVRAYLEQVGFFP</sequence>
<dbReference type="InterPro" id="IPR003615">
    <property type="entry name" value="HNH_nuc"/>
</dbReference>
<accession>A0A841BFG6</accession>
<protein>
    <submittedName>
        <fullName evidence="2">Uncharacterized protein (TIGR02646 family)</fullName>
    </submittedName>
</protein>
<evidence type="ECO:0000313" key="3">
    <source>
        <dbReference type="Proteomes" id="UP000580861"/>
    </source>
</evidence>
<dbReference type="Proteomes" id="UP000580861">
    <property type="component" value="Unassembled WGS sequence"/>
</dbReference>
<evidence type="ECO:0000313" key="2">
    <source>
        <dbReference type="EMBL" id="MBB5857641.1"/>
    </source>
</evidence>
<dbReference type="Pfam" id="PF01844">
    <property type="entry name" value="HNH"/>
    <property type="match status" value="1"/>
</dbReference>